<sequence length="70" mass="7416">MPCVSVVVSLCATLPPGWSASSAQTITPSSSPCISFLLAVWERLVLWAVGDWVVTWCLSKGEAADLVANH</sequence>
<name>A0A2N9EMA5_FAGSY</name>
<evidence type="ECO:0008006" key="3">
    <source>
        <dbReference type="Google" id="ProtNLM"/>
    </source>
</evidence>
<dbReference type="AlphaFoldDB" id="A0A2N9EMA5"/>
<evidence type="ECO:0000313" key="2">
    <source>
        <dbReference type="EMBL" id="SPC75699.1"/>
    </source>
</evidence>
<accession>A0A2N9EMA5</accession>
<organism evidence="2">
    <name type="scientific">Fagus sylvatica</name>
    <name type="common">Beechnut</name>
    <dbReference type="NCBI Taxonomy" id="28930"/>
    <lineage>
        <taxon>Eukaryota</taxon>
        <taxon>Viridiplantae</taxon>
        <taxon>Streptophyta</taxon>
        <taxon>Embryophyta</taxon>
        <taxon>Tracheophyta</taxon>
        <taxon>Spermatophyta</taxon>
        <taxon>Magnoliopsida</taxon>
        <taxon>eudicotyledons</taxon>
        <taxon>Gunneridae</taxon>
        <taxon>Pentapetalae</taxon>
        <taxon>rosids</taxon>
        <taxon>fabids</taxon>
        <taxon>Fagales</taxon>
        <taxon>Fagaceae</taxon>
        <taxon>Fagus</taxon>
    </lineage>
</organism>
<feature type="signal peptide" evidence="1">
    <location>
        <begin position="1"/>
        <end position="19"/>
    </location>
</feature>
<feature type="chain" id="PRO_5014750763" description="Secreted protein" evidence="1">
    <location>
        <begin position="20"/>
        <end position="70"/>
    </location>
</feature>
<proteinExistence type="predicted"/>
<protein>
    <recommendedName>
        <fullName evidence="3">Secreted protein</fullName>
    </recommendedName>
</protein>
<dbReference type="EMBL" id="OIVN01000176">
    <property type="protein sequence ID" value="SPC75699.1"/>
    <property type="molecule type" value="Genomic_DNA"/>
</dbReference>
<keyword evidence="1" id="KW-0732">Signal</keyword>
<reference evidence="2" key="1">
    <citation type="submission" date="2018-02" db="EMBL/GenBank/DDBJ databases">
        <authorList>
            <person name="Cohen D.B."/>
            <person name="Kent A.D."/>
        </authorList>
    </citation>
    <scope>NUCLEOTIDE SEQUENCE</scope>
</reference>
<evidence type="ECO:0000256" key="1">
    <source>
        <dbReference type="SAM" id="SignalP"/>
    </source>
</evidence>
<gene>
    <name evidence="2" type="ORF">FSB_LOCUS3581</name>
</gene>